<dbReference type="EMBL" id="WJXA01000070">
    <property type="protein sequence ID" value="KAF7116432.1"/>
    <property type="molecule type" value="Genomic_DNA"/>
</dbReference>
<dbReference type="GO" id="GO:0003676">
    <property type="term" value="F:nucleic acid binding"/>
    <property type="evidence" value="ECO:0007669"/>
    <property type="project" value="InterPro"/>
</dbReference>
<dbReference type="InterPro" id="IPR012337">
    <property type="entry name" value="RNaseH-like_sf"/>
</dbReference>
<evidence type="ECO:0000259" key="1">
    <source>
        <dbReference type="PROSITE" id="PS50994"/>
    </source>
</evidence>
<dbReference type="OrthoDB" id="1903608at2759"/>
<dbReference type="PANTHER" id="PTHR37984:SF5">
    <property type="entry name" value="PROTEIN NYNRIN-LIKE"/>
    <property type="match status" value="1"/>
</dbReference>
<gene>
    <name evidence="2" type="ORF">RHSIM_RhsimUnG0029300</name>
</gene>
<proteinExistence type="predicted"/>
<name>A0A834FZE7_RHOSS</name>
<evidence type="ECO:0000313" key="3">
    <source>
        <dbReference type="Proteomes" id="UP000626092"/>
    </source>
</evidence>
<feature type="domain" description="Integrase catalytic" evidence="1">
    <location>
        <begin position="1"/>
        <end position="110"/>
    </location>
</feature>
<comment type="caution">
    <text evidence="2">The sequence shown here is derived from an EMBL/GenBank/DDBJ whole genome shotgun (WGS) entry which is preliminary data.</text>
</comment>
<dbReference type="AlphaFoldDB" id="A0A834FZE7"/>
<evidence type="ECO:0000313" key="2">
    <source>
        <dbReference type="EMBL" id="KAF7116432.1"/>
    </source>
</evidence>
<sequence>MSAFIKENIICRFGIPKMILSDNRTLFINRHVGSLLDKYVVDHRTFSTCYQQGNGQTEAMNKTLIWILSKLLDERGGTWADHLLVALWAYQTSKRKSTCASPFSLVYEAEMACYPDMSMKYQNALSFIVSFDYASLQEVGCANSNSFILYYPVLLKNSNSRKELLSKDSHA</sequence>
<organism evidence="2 3">
    <name type="scientific">Rhododendron simsii</name>
    <name type="common">Sims's rhododendron</name>
    <dbReference type="NCBI Taxonomy" id="118357"/>
    <lineage>
        <taxon>Eukaryota</taxon>
        <taxon>Viridiplantae</taxon>
        <taxon>Streptophyta</taxon>
        <taxon>Embryophyta</taxon>
        <taxon>Tracheophyta</taxon>
        <taxon>Spermatophyta</taxon>
        <taxon>Magnoliopsida</taxon>
        <taxon>eudicotyledons</taxon>
        <taxon>Gunneridae</taxon>
        <taxon>Pentapetalae</taxon>
        <taxon>asterids</taxon>
        <taxon>Ericales</taxon>
        <taxon>Ericaceae</taxon>
        <taxon>Ericoideae</taxon>
        <taxon>Rhodoreae</taxon>
        <taxon>Rhododendron</taxon>
    </lineage>
</organism>
<dbReference type="SUPFAM" id="SSF53098">
    <property type="entry name" value="Ribonuclease H-like"/>
    <property type="match status" value="1"/>
</dbReference>
<keyword evidence="3" id="KW-1185">Reference proteome</keyword>
<reference evidence="2" key="1">
    <citation type="submission" date="2019-11" db="EMBL/GenBank/DDBJ databases">
        <authorList>
            <person name="Liu Y."/>
            <person name="Hou J."/>
            <person name="Li T.-Q."/>
            <person name="Guan C.-H."/>
            <person name="Wu X."/>
            <person name="Wu H.-Z."/>
            <person name="Ling F."/>
            <person name="Zhang R."/>
            <person name="Shi X.-G."/>
            <person name="Ren J.-P."/>
            <person name="Chen E.-F."/>
            <person name="Sun J.-M."/>
        </authorList>
    </citation>
    <scope>NUCLEOTIDE SEQUENCE</scope>
    <source>
        <strain evidence="2">Adult_tree_wgs_1</strain>
        <tissue evidence="2">Leaves</tissue>
    </source>
</reference>
<dbReference type="InterPro" id="IPR036397">
    <property type="entry name" value="RNaseH_sf"/>
</dbReference>
<accession>A0A834FZE7</accession>
<dbReference type="InterPro" id="IPR001584">
    <property type="entry name" value="Integrase_cat-core"/>
</dbReference>
<dbReference type="Proteomes" id="UP000626092">
    <property type="component" value="Unassembled WGS sequence"/>
</dbReference>
<dbReference type="Gene3D" id="3.30.420.10">
    <property type="entry name" value="Ribonuclease H-like superfamily/Ribonuclease H"/>
    <property type="match status" value="1"/>
</dbReference>
<dbReference type="PANTHER" id="PTHR37984">
    <property type="entry name" value="PROTEIN CBG26694"/>
    <property type="match status" value="1"/>
</dbReference>
<dbReference type="InterPro" id="IPR050951">
    <property type="entry name" value="Retrovirus_Pol_polyprotein"/>
</dbReference>
<dbReference type="PROSITE" id="PS50994">
    <property type="entry name" value="INTEGRASE"/>
    <property type="match status" value="1"/>
</dbReference>
<protein>
    <recommendedName>
        <fullName evidence="1">Integrase catalytic domain-containing protein</fullName>
    </recommendedName>
</protein>
<dbReference type="GO" id="GO:0015074">
    <property type="term" value="P:DNA integration"/>
    <property type="evidence" value="ECO:0007669"/>
    <property type="project" value="InterPro"/>
</dbReference>